<dbReference type="EMBL" id="FTOA01000006">
    <property type="protein sequence ID" value="SIT09023.1"/>
    <property type="molecule type" value="Genomic_DNA"/>
</dbReference>
<protein>
    <recommendedName>
        <fullName evidence="7">Phosphatidylglycerol--prolipoprotein diacylglyceryl transferase</fullName>
        <ecNumber evidence="7">2.5.1.145</ecNumber>
    </recommendedName>
</protein>
<dbReference type="HAMAP" id="MF_01147">
    <property type="entry name" value="Lgt"/>
    <property type="match status" value="1"/>
</dbReference>
<comment type="catalytic activity">
    <reaction evidence="7">
        <text>L-cysteinyl-[prolipoprotein] + a 1,2-diacyl-sn-glycero-3-phospho-(1'-sn-glycerol) = an S-1,2-diacyl-sn-glyceryl-L-cysteinyl-[prolipoprotein] + sn-glycerol 1-phosphate + H(+)</text>
        <dbReference type="Rhea" id="RHEA:56712"/>
        <dbReference type="Rhea" id="RHEA-COMP:14679"/>
        <dbReference type="Rhea" id="RHEA-COMP:14680"/>
        <dbReference type="ChEBI" id="CHEBI:15378"/>
        <dbReference type="ChEBI" id="CHEBI:29950"/>
        <dbReference type="ChEBI" id="CHEBI:57685"/>
        <dbReference type="ChEBI" id="CHEBI:64716"/>
        <dbReference type="ChEBI" id="CHEBI:140658"/>
        <dbReference type="EC" id="2.5.1.145"/>
    </reaction>
</comment>
<dbReference type="AlphaFoldDB" id="A0A1N7PEF9"/>
<accession>A0A1N7PEF9</accession>
<evidence type="ECO:0000313" key="9">
    <source>
        <dbReference type="Proteomes" id="UP000185678"/>
    </source>
</evidence>
<sequence length="234" mass="25739">MRRFADASLTLTREAVDDFLTWATFGVILGGRLGYVLFYKPGFYLLHPLEIVKVWEGGMSFHGGCLGVIVAVILFARRRQVPVFHLGDLVCTVVPLGLFFGRLANFINGELFGRPADPTEVPWAMVFPRGGALPRHPSQLYEAALEGAALFLLLMLARSLPVFRRHPGSMAGLFLTGYGLARFTAEFFREPDDFLGLLWAGASMGQLLSLPMIVAGLALTGWVLRQPPSLPYKA</sequence>
<dbReference type="STRING" id="80876.SAMN05421779_106265"/>
<gene>
    <name evidence="7" type="primary">lgt</name>
    <name evidence="8" type="ORF">SAMN05421779_106265</name>
</gene>
<reference evidence="8 9" key="1">
    <citation type="submission" date="2017-01" db="EMBL/GenBank/DDBJ databases">
        <authorList>
            <person name="Mah S.A."/>
            <person name="Swanson W.J."/>
            <person name="Moy G.W."/>
            <person name="Vacquier V.D."/>
        </authorList>
    </citation>
    <scope>NUCLEOTIDE SEQUENCE [LARGE SCALE GENOMIC DNA]</scope>
    <source>
        <strain evidence="8 9">DSM 11589</strain>
    </source>
</reference>
<evidence type="ECO:0000256" key="4">
    <source>
        <dbReference type="ARBA" id="ARBA00022692"/>
    </source>
</evidence>
<keyword evidence="2 7" id="KW-1003">Cell membrane</keyword>
<keyword evidence="5 7" id="KW-1133">Transmembrane helix</keyword>
<evidence type="ECO:0000256" key="2">
    <source>
        <dbReference type="ARBA" id="ARBA00022475"/>
    </source>
</evidence>
<dbReference type="PROSITE" id="PS01311">
    <property type="entry name" value="LGT"/>
    <property type="match status" value="1"/>
</dbReference>
<feature type="transmembrane region" description="Helical" evidence="7">
    <location>
        <begin position="59"/>
        <end position="76"/>
    </location>
</feature>
<feature type="transmembrane region" description="Helical" evidence="7">
    <location>
        <begin position="197"/>
        <end position="224"/>
    </location>
</feature>
<dbReference type="GO" id="GO:0042158">
    <property type="term" value="P:lipoprotein biosynthetic process"/>
    <property type="evidence" value="ECO:0007669"/>
    <property type="project" value="UniProtKB-UniRule"/>
</dbReference>
<dbReference type="UniPathway" id="UPA00664"/>
<keyword evidence="9" id="KW-1185">Reference proteome</keyword>
<dbReference type="PANTHER" id="PTHR30589:SF0">
    <property type="entry name" value="PHOSPHATIDYLGLYCEROL--PROLIPOPROTEIN DIACYLGLYCERYL TRANSFERASE"/>
    <property type="match status" value="1"/>
</dbReference>
<comment type="pathway">
    <text evidence="7">Protein modification; lipoprotein biosynthesis (diacylglyceryl transfer).</text>
</comment>
<dbReference type="Proteomes" id="UP000185678">
    <property type="component" value="Unassembled WGS sequence"/>
</dbReference>
<keyword evidence="6 7" id="KW-0472">Membrane</keyword>
<keyword evidence="3 7" id="KW-0808">Transferase</keyword>
<dbReference type="EC" id="2.5.1.145" evidence="7"/>
<comment type="caution">
    <text evidence="7">Lacks conserved residue(s) required for the propagation of feature annotation.</text>
</comment>
<evidence type="ECO:0000256" key="3">
    <source>
        <dbReference type="ARBA" id="ARBA00022679"/>
    </source>
</evidence>
<keyword evidence="8" id="KW-0449">Lipoprotein</keyword>
<dbReference type="PANTHER" id="PTHR30589">
    <property type="entry name" value="PROLIPOPROTEIN DIACYLGLYCERYL TRANSFERASE"/>
    <property type="match status" value="1"/>
</dbReference>
<feature type="transmembrane region" description="Helical" evidence="7">
    <location>
        <begin position="83"/>
        <end position="104"/>
    </location>
</feature>
<name>A0A1N7PEF9_9PROT</name>
<dbReference type="Pfam" id="PF01790">
    <property type="entry name" value="LGT"/>
    <property type="match status" value="1"/>
</dbReference>
<comment type="function">
    <text evidence="7">Catalyzes the transfer of the diacylglyceryl group from phosphatidylglycerol to the sulfhydryl group of the N-terminal cysteine of a prolipoprotein, the first step in the formation of mature lipoproteins.</text>
</comment>
<evidence type="ECO:0000256" key="6">
    <source>
        <dbReference type="ARBA" id="ARBA00023136"/>
    </source>
</evidence>
<dbReference type="GO" id="GO:0008961">
    <property type="term" value="F:phosphatidylglycerol-prolipoprotein diacylglyceryl transferase activity"/>
    <property type="evidence" value="ECO:0007669"/>
    <property type="project" value="UniProtKB-UniRule"/>
</dbReference>
<keyword evidence="4 7" id="KW-0812">Transmembrane</keyword>
<dbReference type="NCBIfam" id="TIGR00544">
    <property type="entry name" value="lgt"/>
    <property type="match status" value="1"/>
</dbReference>
<proteinExistence type="inferred from homology"/>
<dbReference type="GO" id="GO:0005886">
    <property type="term" value="C:plasma membrane"/>
    <property type="evidence" value="ECO:0007669"/>
    <property type="project" value="UniProtKB-SubCell"/>
</dbReference>
<dbReference type="InterPro" id="IPR001640">
    <property type="entry name" value="Lgt"/>
</dbReference>
<evidence type="ECO:0000313" key="8">
    <source>
        <dbReference type="EMBL" id="SIT09023.1"/>
    </source>
</evidence>
<evidence type="ECO:0000256" key="5">
    <source>
        <dbReference type="ARBA" id="ARBA00022989"/>
    </source>
</evidence>
<comment type="similarity">
    <text evidence="1 7">Belongs to the Lgt family.</text>
</comment>
<evidence type="ECO:0000256" key="7">
    <source>
        <dbReference type="HAMAP-Rule" id="MF_01147"/>
    </source>
</evidence>
<organism evidence="8 9">
    <name type="scientific">Insolitispirillum peregrinum</name>
    <dbReference type="NCBI Taxonomy" id="80876"/>
    <lineage>
        <taxon>Bacteria</taxon>
        <taxon>Pseudomonadati</taxon>
        <taxon>Pseudomonadota</taxon>
        <taxon>Alphaproteobacteria</taxon>
        <taxon>Rhodospirillales</taxon>
        <taxon>Novispirillaceae</taxon>
        <taxon>Insolitispirillum</taxon>
    </lineage>
</organism>
<feature type="transmembrane region" description="Helical" evidence="7">
    <location>
        <begin position="20"/>
        <end position="39"/>
    </location>
</feature>
<feature type="binding site" evidence="7">
    <location>
        <position position="102"/>
    </location>
    <ligand>
        <name>a 1,2-diacyl-sn-glycero-3-phospho-(1'-sn-glycerol)</name>
        <dbReference type="ChEBI" id="CHEBI:64716"/>
    </ligand>
</feature>
<comment type="subcellular location">
    <subcellularLocation>
        <location evidence="7">Cell membrane</location>
        <topology evidence="7">Multi-pass membrane protein</topology>
    </subcellularLocation>
</comment>
<evidence type="ECO:0000256" key="1">
    <source>
        <dbReference type="ARBA" id="ARBA00007150"/>
    </source>
</evidence>